<dbReference type="InterPro" id="IPR036766">
    <property type="entry name" value="Fe_traffick_prot_YggX_sf"/>
</dbReference>
<reference evidence="3 4" key="1">
    <citation type="submission" date="2019-02" db="EMBL/GenBank/DDBJ databases">
        <title>Prokaryotic population dynamics and viral predation in marine succession experiment using metagenomics: the confinement effect.</title>
        <authorList>
            <person name="Haro-Moreno J.M."/>
            <person name="Rodriguez-Valera F."/>
            <person name="Lopez-Perez M."/>
        </authorList>
    </citation>
    <scope>NUCLEOTIDE SEQUENCE [LARGE SCALE GENOMIC DNA]</scope>
    <source>
        <strain evidence="3">MED-G166</strain>
    </source>
</reference>
<keyword evidence="1 2" id="KW-0408">Iron</keyword>
<comment type="function">
    <text evidence="2">Could be a mediator in iron transactions between iron acquisition and iron-requiring processes, such as synthesis and/or repair of Fe-S clusters in biosynthetic enzymes.</text>
</comment>
<dbReference type="EMBL" id="SHBL01000002">
    <property type="protein sequence ID" value="RZO24892.1"/>
    <property type="molecule type" value="Genomic_DNA"/>
</dbReference>
<proteinExistence type="inferred from homology"/>
<protein>
    <recommendedName>
        <fullName evidence="2">Probable Fe(2+)-trafficking protein</fullName>
    </recommendedName>
</protein>
<sequence>MNKVFCKKYKKELDALIQAPIPGPKGEEIQLNFSQKAWNEWISLQTMLINEKHLDLSLKENRKWLNEQMSLFLNNEDYEKPSGFIPQQ</sequence>
<name>A0A520MUI4_9GAMM</name>
<evidence type="ECO:0000256" key="2">
    <source>
        <dbReference type="HAMAP-Rule" id="MF_00686"/>
    </source>
</evidence>
<dbReference type="Proteomes" id="UP000320146">
    <property type="component" value="Unassembled WGS sequence"/>
</dbReference>
<dbReference type="PANTHER" id="PTHR36965">
    <property type="entry name" value="FE(2+)-TRAFFICKING PROTEIN-RELATED"/>
    <property type="match status" value="1"/>
</dbReference>
<dbReference type="GO" id="GO:0034599">
    <property type="term" value="P:cellular response to oxidative stress"/>
    <property type="evidence" value="ECO:0007669"/>
    <property type="project" value="TreeGrafter"/>
</dbReference>
<gene>
    <name evidence="3" type="ORF">EVA99_00550</name>
</gene>
<evidence type="ECO:0000313" key="3">
    <source>
        <dbReference type="EMBL" id="RZO24892.1"/>
    </source>
</evidence>
<comment type="caution">
    <text evidence="3">The sequence shown here is derived from an EMBL/GenBank/DDBJ whole genome shotgun (WGS) entry which is preliminary data.</text>
</comment>
<dbReference type="GO" id="GO:0005829">
    <property type="term" value="C:cytosol"/>
    <property type="evidence" value="ECO:0007669"/>
    <property type="project" value="TreeGrafter"/>
</dbReference>
<dbReference type="InterPro" id="IPR007457">
    <property type="entry name" value="Fe_traffick_prot_YggX"/>
</dbReference>
<comment type="similarity">
    <text evidence="2">Belongs to the Fe(2+)-trafficking protein family.</text>
</comment>
<organism evidence="3 4">
    <name type="scientific">SAR86 cluster bacterium</name>
    <dbReference type="NCBI Taxonomy" id="2030880"/>
    <lineage>
        <taxon>Bacteria</taxon>
        <taxon>Pseudomonadati</taxon>
        <taxon>Pseudomonadota</taxon>
        <taxon>Gammaproteobacteria</taxon>
        <taxon>SAR86 cluster</taxon>
    </lineage>
</organism>
<evidence type="ECO:0000256" key="1">
    <source>
        <dbReference type="ARBA" id="ARBA00023004"/>
    </source>
</evidence>
<dbReference type="GO" id="GO:0005506">
    <property type="term" value="F:iron ion binding"/>
    <property type="evidence" value="ECO:0007669"/>
    <property type="project" value="UniProtKB-UniRule"/>
</dbReference>
<evidence type="ECO:0000313" key="4">
    <source>
        <dbReference type="Proteomes" id="UP000320146"/>
    </source>
</evidence>
<dbReference type="NCBIfam" id="NF003817">
    <property type="entry name" value="PRK05408.1"/>
    <property type="match status" value="1"/>
</dbReference>
<dbReference type="SUPFAM" id="SSF111148">
    <property type="entry name" value="YggX-like"/>
    <property type="match status" value="1"/>
</dbReference>
<dbReference type="Pfam" id="PF04362">
    <property type="entry name" value="Iron_traffic"/>
    <property type="match status" value="1"/>
</dbReference>
<accession>A0A520MUI4</accession>
<dbReference type="PANTHER" id="PTHR36965:SF1">
    <property type="entry name" value="FE(2+)-TRAFFICKING PROTEIN-RELATED"/>
    <property type="match status" value="1"/>
</dbReference>
<dbReference type="HAMAP" id="MF_00686">
    <property type="entry name" value="Fe_traffic_YggX"/>
    <property type="match status" value="1"/>
</dbReference>
<dbReference type="AlphaFoldDB" id="A0A520MUI4"/>
<dbReference type="Gene3D" id="1.10.3880.10">
    <property type="entry name" value="Fe(II) trafficking protein YggX"/>
    <property type="match status" value="1"/>
</dbReference>